<feature type="non-terminal residue" evidence="3">
    <location>
        <position position="951"/>
    </location>
</feature>
<evidence type="ECO:0000313" key="4">
    <source>
        <dbReference type="Proteomes" id="UP000626109"/>
    </source>
</evidence>
<evidence type="ECO:0000313" key="3">
    <source>
        <dbReference type="EMBL" id="CAE8678007.1"/>
    </source>
</evidence>
<reference evidence="3" key="1">
    <citation type="submission" date="2021-02" db="EMBL/GenBank/DDBJ databases">
        <authorList>
            <person name="Dougan E. K."/>
            <person name="Rhodes N."/>
            <person name="Thang M."/>
            <person name="Chan C."/>
        </authorList>
    </citation>
    <scope>NUCLEOTIDE SEQUENCE</scope>
</reference>
<dbReference type="EMBL" id="CAJNNW010025647">
    <property type="protein sequence ID" value="CAE8678007.1"/>
    <property type="molecule type" value="Genomic_DNA"/>
</dbReference>
<dbReference type="InterPro" id="IPR004088">
    <property type="entry name" value="KH_dom_type_1"/>
</dbReference>
<dbReference type="Pfam" id="PF00013">
    <property type="entry name" value="KH_1"/>
    <property type="match status" value="1"/>
</dbReference>
<protein>
    <recommendedName>
        <fullName evidence="2">K Homology domain-containing protein</fullName>
    </recommendedName>
</protein>
<dbReference type="Proteomes" id="UP000626109">
    <property type="component" value="Unassembled WGS sequence"/>
</dbReference>
<dbReference type="Gene3D" id="3.30.1370.10">
    <property type="entry name" value="K Homology domain, type 1"/>
    <property type="match status" value="1"/>
</dbReference>
<accession>A0A813JB49</accession>
<evidence type="ECO:0000256" key="1">
    <source>
        <dbReference type="PROSITE-ProRule" id="PRU00117"/>
    </source>
</evidence>
<sequence length="951" mass="102314">DGEQMASYLPLRDPDPVHDRQDAHDLVVLRSDGVLAALGNGARVAFTGPGQKRAGFPCQVTVLQAGSVAAATALCAKLLYNCLERGASQDQVKQWKNDLLKKVAAAPLAAPKELLKKVAVAPVALGAHAATAAAEDGENDYVSMLLQPGYVDNKPPAKASASASASASTASTSTASASTVSTASTAGKLFGWQLQPCSDSDDDMTVTQLLAKKRAQEATTKLGEAAAEASGGQASKEELARRVVCKGCREAFRKGDDLTSHVKSCSGLSRCELCTAYIAKSDADGHVASGCRAVETAKNQMSAGGPFFSPESCVVWVKGKLAGEVPEKSERRLKTYRQTLKLGLSDGNGKSFGLNRADVMRTLALLVEAFEPKAAKRLKQQAGTKDPTPAERFEKRCQMMSEEQSAGSRGNTAQVEESVCLPSWNSKLPGIFIGPKGQAIKDFQQTFGVTATVEEMPPAEILNAGHIHDYNVSIRGGSPNVKKASAALRQFLKALRHEESVNLPAPAAKLFQGKNGFAVLKHLEASVWKEQLLPAATGAPPWMPLGYSWKPCLEVTAVDNQIIIRGTSSLATEAVGRAKKAAEEAAFSHFKIARRTRTALLAPQGSDGKVLLHQLQSEFGVAVELGPQVGDGEMADATVGGFDAAQLAAAVGRIQEMDRKVSSVEAQGGRAASGAGLNPGHGCPGRAQRFESSLGGLLGAWGPGLGASLGDWPVPMEALMAGFAGTSRTMLEKIRPMDVIKVPDERPPGFPHSAHAYFSVLQFRGGPLWRNSDYIRVEKEERENFSWMIEQVRSRAPEFYRQYVLVEAKAGKTKWSLVLQCDAFLTVMTEKLFALAALQHLPEILERQQVLDSAGSATRRWRLVREFQKVPPPLAAVAVAFGIDVRERLPNLSPDRLIVDWQRSNLWTRRRTNKIKPELLPTVRELGDMALATPLRHRPFASWLAHLHQPE</sequence>
<dbReference type="SMART" id="SM00322">
    <property type="entry name" value="KH"/>
    <property type="match status" value="1"/>
</dbReference>
<dbReference type="SUPFAM" id="SSF54791">
    <property type="entry name" value="Eukaryotic type KH-domain (KH-domain type I)"/>
    <property type="match status" value="1"/>
</dbReference>
<comment type="caution">
    <text evidence="3">The sequence shown here is derived from an EMBL/GenBank/DDBJ whole genome shotgun (WGS) entry which is preliminary data.</text>
</comment>
<gene>
    <name evidence="3" type="ORF">PGLA2088_LOCUS20571</name>
</gene>
<dbReference type="InterPro" id="IPR036612">
    <property type="entry name" value="KH_dom_type_1_sf"/>
</dbReference>
<dbReference type="InterPro" id="IPR004087">
    <property type="entry name" value="KH_dom"/>
</dbReference>
<keyword evidence="1" id="KW-0694">RNA-binding</keyword>
<name>A0A813JB49_POLGL</name>
<dbReference type="PROSITE" id="PS50084">
    <property type="entry name" value="KH_TYPE_1"/>
    <property type="match status" value="1"/>
</dbReference>
<evidence type="ECO:0000259" key="2">
    <source>
        <dbReference type="SMART" id="SM00322"/>
    </source>
</evidence>
<feature type="non-terminal residue" evidence="3">
    <location>
        <position position="1"/>
    </location>
</feature>
<dbReference type="AlphaFoldDB" id="A0A813JB49"/>
<proteinExistence type="predicted"/>
<organism evidence="3 4">
    <name type="scientific">Polarella glacialis</name>
    <name type="common">Dinoflagellate</name>
    <dbReference type="NCBI Taxonomy" id="89957"/>
    <lineage>
        <taxon>Eukaryota</taxon>
        <taxon>Sar</taxon>
        <taxon>Alveolata</taxon>
        <taxon>Dinophyceae</taxon>
        <taxon>Suessiales</taxon>
        <taxon>Suessiaceae</taxon>
        <taxon>Polarella</taxon>
    </lineage>
</organism>
<feature type="domain" description="K Homology" evidence="2">
    <location>
        <begin position="413"/>
        <end position="493"/>
    </location>
</feature>
<dbReference type="GO" id="GO:0003723">
    <property type="term" value="F:RNA binding"/>
    <property type="evidence" value="ECO:0007669"/>
    <property type="project" value="UniProtKB-UniRule"/>
</dbReference>